<evidence type="ECO:0000313" key="2">
    <source>
        <dbReference type="Proteomes" id="UP000814140"/>
    </source>
</evidence>
<accession>A0ACB8TFI5</accession>
<protein>
    <submittedName>
        <fullName evidence="1">MFS general substrate transporter</fullName>
    </submittedName>
</protein>
<reference evidence="1" key="1">
    <citation type="submission" date="2021-03" db="EMBL/GenBank/DDBJ databases">
        <authorList>
            <consortium name="DOE Joint Genome Institute"/>
            <person name="Ahrendt S."/>
            <person name="Looney B.P."/>
            <person name="Miyauchi S."/>
            <person name="Morin E."/>
            <person name="Drula E."/>
            <person name="Courty P.E."/>
            <person name="Chicoki N."/>
            <person name="Fauchery L."/>
            <person name="Kohler A."/>
            <person name="Kuo A."/>
            <person name="Labutti K."/>
            <person name="Pangilinan J."/>
            <person name="Lipzen A."/>
            <person name="Riley R."/>
            <person name="Andreopoulos W."/>
            <person name="He G."/>
            <person name="Johnson J."/>
            <person name="Barry K.W."/>
            <person name="Grigoriev I.V."/>
            <person name="Nagy L."/>
            <person name="Hibbett D."/>
            <person name="Henrissat B."/>
            <person name="Matheny P.B."/>
            <person name="Labbe J."/>
            <person name="Martin F."/>
        </authorList>
    </citation>
    <scope>NUCLEOTIDE SEQUENCE</scope>
    <source>
        <strain evidence="1">HHB10654</strain>
    </source>
</reference>
<comment type="caution">
    <text evidence="1">The sequence shown here is derived from an EMBL/GenBank/DDBJ whole genome shotgun (WGS) entry which is preliminary data.</text>
</comment>
<dbReference type="Proteomes" id="UP000814140">
    <property type="component" value="Unassembled WGS sequence"/>
</dbReference>
<reference evidence="1" key="2">
    <citation type="journal article" date="2022" name="New Phytol.">
        <title>Evolutionary transition to the ectomycorrhizal habit in the genomes of a hyperdiverse lineage of mushroom-forming fungi.</title>
        <authorList>
            <person name="Looney B."/>
            <person name="Miyauchi S."/>
            <person name="Morin E."/>
            <person name="Drula E."/>
            <person name="Courty P.E."/>
            <person name="Kohler A."/>
            <person name="Kuo A."/>
            <person name="LaButti K."/>
            <person name="Pangilinan J."/>
            <person name="Lipzen A."/>
            <person name="Riley R."/>
            <person name="Andreopoulos W."/>
            <person name="He G."/>
            <person name="Johnson J."/>
            <person name="Nolan M."/>
            <person name="Tritt A."/>
            <person name="Barry K.W."/>
            <person name="Grigoriev I.V."/>
            <person name="Nagy L.G."/>
            <person name="Hibbett D."/>
            <person name="Henrissat B."/>
            <person name="Matheny P.B."/>
            <person name="Labbe J."/>
            <person name="Martin F.M."/>
        </authorList>
    </citation>
    <scope>NUCLEOTIDE SEQUENCE</scope>
    <source>
        <strain evidence="1">HHB10654</strain>
    </source>
</reference>
<evidence type="ECO:0000313" key="1">
    <source>
        <dbReference type="EMBL" id="KAI0067193.1"/>
    </source>
</evidence>
<organism evidence="1 2">
    <name type="scientific">Artomyces pyxidatus</name>
    <dbReference type="NCBI Taxonomy" id="48021"/>
    <lineage>
        <taxon>Eukaryota</taxon>
        <taxon>Fungi</taxon>
        <taxon>Dikarya</taxon>
        <taxon>Basidiomycota</taxon>
        <taxon>Agaricomycotina</taxon>
        <taxon>Agaricomycetes</taxon>
        <taxon>Russulales</taxon>
        <taxon>Auriscalpiaceae</taxon>
        <taxon>Artomyces</taxon>
    </lineage>
</organism>
<gene>
    <name evidence="1" type="ORF">BV25DRAFT_1959468</name>
</gene>
<keyword evidence="2" id="KW-1185">Reference proteome</keyword>
<name>A0ACB8TFI5_9AGAM</name>
<sequence>MEQGSDYEKSDAGSISCAAHVTAGEPEPGSSVIVNGDYPEGVWRAWSTVIGAWLILCCSVGMTSAFGVYQDFYVSDRLSNYSASSISWIGGVQIFLELILGPIGGKLFDVGYIRAANIAGCTLFTLSFFMLSLSQPQQYYQVFLAQGVGMGAGIGILYVPASAVVSHHFRSHRALAMSILLNHLMHGPVGFVGGTRIVASITLICFVLGNVLISVPRIQRPAVTPKTTFLDAPYILTVSWGFVASLGMYFPAFYLQLFARIHGIHSRLAFYSLAIMNAASVFCRVLPNWLADVWGKMEVFVPCATIGGLVAFGMIGCTTPLRIVIFAISYGFFFGASVALYLPVIDSMTPPGADTGKRMGMALVPVGIACLVGPPTAGAILGSQHQWWKGIVFASVTDTAPCVLLGAALVIWRRSRDRGEINKV</sequence>
<dbReference type="EMBL" id="MU277190">
    <property type="protein sequence ID" value="KAI0067193.1"/>
    <property type="molecule type" value="Genomic_DNA"/>
</dbReference>
<proteinExistence type="predicted"/>